<proteinExistence type="predicted"/>
<dbReference type="STRING" id="419479.SAMN04488563_0411"/>
<reference evidence="2" key="1">
    <citation type="submission" date="2016-10" db="EMBL/GenBank/DDBJ databases">
        <authorList>
            <person name="Varghese N."/>
            <person name="Submissions S."/>
        </authorList>
    </citation>
    <scope>NUCLEOTIDE SEQUENCE [LARGE SCALE GENOMIC DNA]</scope>
    <source>
        <strain evidence="2">DSM 45079</strain>
    </source>
</reference>
<dbReference type="AlphaFoldDB" id="A0A1H2GBH1"/>
<keyword evidence="2" id="KW-1185">Reference proteome</keyword>
<evidence type="ECO:0000313" key="2">
    <source>
        <dbReference type="Proteomes" id="UP000182977"/>
    </source>
</evidence>
<organism evidence="1 2">
    <name type="scientific">Jiangella alkaliphila</name>
    <dbReference type="NCBI Taxonomy" id="419479"/>
    <lineage>
        <taxon>Bacteria</taxon>
        <taxon>Bacillati</taxon>
        <taxon>Actinomycetota</taxon>
        <taxon>Actinomycetes</taxon>
        <taxon>Jiangellales</taxon>
        <taxon>Jiangellaceae</taxon>
        <taxon>Jiangella</taxon>
    </lineage>
</organism>
<protein>
    <submittedName>
        <fullName evidence="1">Uncharacterized protein</fullName>
    </submittedName>
</protein>
<sequence length="94" mass="10671">MIKQLGELRIDGDRPQLQLLRPIDRPLIAEDRGTRHAIRPGLVSLDGRGPALCSDSHTVRIVYVPVFEGPVRATAKREPRAIQPDCRVCRRRLR</sequence>
<gene>
    <name evidence="1" type="ORF">SAMN04488563_0411</name>
</gene>
<evidence type="ECO:0000313" key="1">
    <source>
        <dbReference type="EMBL" id="SDU17086.1"/>
    </source>
</evidence>
<dbReference type="EMBL" id="LT629791">
    <property type="protein sequence ID" value="SDU17086.1"/>
    <property type="molecule type" value="Genomic_DNA"/>
</dbReference>
<dbReference type="Proteomes" id="UP000182977">
    <property type="component" value="Chromosome I"/>
</dbReference>
<accession>A0A1H2GBH1</accession>
<name>A0A1H2GBH1_9ACTN</name>